<dbReference type="InterPro" id="IPR051465">
    <property type="entry name" value="Cell_Envelope_Struct_Comp"/>
</dbReference>
<dbReference type="Pfam" id="PF00395">
    <property type="entry name" value="SLH"/>
    <property type="match status" value="3"/>
</dbReference>
<dbReference type="RefSeq" id="WP_127192964.1">
    <property type="nucleotide sequence ID" value="NZ_RZNY01000012.1"/>
</dbReference>
<dbReference type="OrthoDB" id="2482491at2"/>
<dbReference type="Pfam" id="PF12245">
    <property type="entry name" value="Big_3_2"/>
    <property type="match status" value="1"/>
</dbReference>
<dbReference type="InterPro" id="IPR013378">
    <property type="entry name" value="InlB-like_B-rpt"/>
</dbReference>
<protein>
    <submittedName>
        <fullName evidence="4">DNRLRE domain-containing protein</fullName>
    </submittedName>
</protein>
<dbReference type="InterPro" id="IPR042229">
    <property type="entry name" value="Listeria/Bacterioides_rpt_sf"/>
</dbReference>
<keyword evidence="5" id="KW-1185">Reference proteome</keyword>
<evidence type="ECO:0000259" key="3">
    <source>
        <dbReference type="PROSITE" id="PS51272"/>
    </source>
</evidence>
<evidence type="ECO:0000313" key="5">
    <source>
        <dbReference type="Proteomes" id="UP000279446"/>
    </source>
</evidence>
<dbReference type="InterPro" id="IPR022038">
    <property type="entry name" value="Ig-like_bact"/>
</dbReference>
<dbReference type="InterPro" id="IPR001119">
    <property type="entry name" value="SLH_dom"/>
</dbReference>
<dbReference type="NCBIfam" id="TIGR02543">
    <property type="entry name" value="List_Bact_rpt"/>
    <property type="match status" value="3"/>
</dbReference>
<organism evidence="4 5">
    <name type="scientific">Paenibacillus anaericanus</name>
    <dbReference type="NCBI Taxonomy" id="170367"/>
    <lineage>
        <taxon>Bacteria</taxon>
        <taxon>Bacillati</taxon>
        <taxon>Bacillota</taxon>
        <taxon>Bacilli</taxon>
        <taxon>Bacillales</taxon>
        <taxon>Paenibacillaceae</taxon>
        <taxon>Paenibacillus</taxon>
    </lineage>
</organism>
<feature type="domain" description="SLH" evidence="3">
    <location>
        <begin position="1104"/>
        <end position="1159"/>
    </location>
</feature>
<sequence length="1159" mass="124101">MRKRIISITSLLVVLVCIAFIVFLNNQSLASANIISSPSYATEDTTIVYEGINAGMIYEDGNLGYLDVGYQGSYGAPLEVQVLLKFNLPTIPVGYEVETANLYIPVTGGTFQGTTDFSLKVSTSTNHNWTQDAVMSPPARSPGSTQSRTLANNVPILKPTLAPFDFTSYISGEFTKATPRATFILSGMTAQEAAEKGIAYVDHFIQMTESNVHPGNLGPYLIITYSEIVDIQITGVQDGGLYNTNVTPQFNNGTATLNGNPFTSGTQVTAEGSYTLTVTAGSQSKTIQFRIDKTPPTGTVIVNQGNQYTNSAGVSVSVTPDVGVNDITHIRYAVNGNPFTQMPYVPSFMLGIGTVNGEKVLNFKLVDGAGNESPEYQRTITLDTVAPTGSVVINNGNAYTTNPDVMLNLSLGSGVTDVVGVQFSNNNSNWSGVESFSSIKSYTLPAGDGNKTVYVRLIDRAGNITVIQDSILLDTTDPTGTVVVNGGSSYTNLSDVLVEVTPATGVTDITDIRYTINGSAPTTIPYRNSFELNVGSTDGAKAITIELIDGAGNISLPYTSTIILDTVVPTGTVVINNGDTYTAEREVNLALTPVVSVTDVVYVKFSSDNLSWSVDESYIASKTYTFTLPAGDGYKTVYVQFINHAGTVGSAQDSIILDMTAPIISGVTDGESYNSSRTITFNEGTATLNGISFASGLPVNTEGSYELVVMDAAGNSTTITFSIFKYRVSYDGNGTTGGLVPIDSQTYETGDSVTVADNTGSLVRTGFTFNGWNTEADGSGTSYAANEIFNISAANVTLYAMWDVNHYTVTFESNGGSVIATQNKSYNEAVTEPSVPTKPGYTFGGWYKEMTLTNQWIFTKDLVIANTMLYAKWVGNSSSGSNGGGGYIPTPLQNSTVYFETNGGNVIVNRSVENDSRLAELPTPTKAGFTFGGWYQDVALTQKWDLLTDRVTQNTKLYAKWIANTSPVPGPGQEPEPTPGGPKPELPVVSFDDISGHWAKGTIEELASQGFITGYPDGSFHPNESIQRQHMALIFMRAFEFEPTHEAVSFSDVSSSHPYYEAIASLQQAGIIDGLNGRFNPNEPVTRAQMAKIVVLALKVEPSGTSTFQDVPLAHWSYAYIAALEELGIVQGDNGKFNPNEPVTRAEFVAMLYRALNLT</sequence>
<dbReference type="EMBL" id="RZNY01000012">
    <property type="protein sequence ID" value="RUT45360.1"/>
    <property type="molecule type" value="Genomic_DNA"/>
</dbReference>
<dbReference type="PANTHER" id="PTHR43308:SF5">
    <property type="entry name" value="S-LAYER PROTEIN _ PEPTIDOGLYCAN ENDO-BETA-N-ACETYLGLUCOSAMINIDASE"/>
    <property type="match status" value="1"/>
</dbReference>
<evidence type="ECO:0000256" key="1">
    <source>
        <dbReference type="ARBA" id="ARBA00004196"/>
    </source>
</evidence>
<accession>A0A433Y7M4</accession>
<comment type="caution">
    <text evidence="4">The sequence shown here is derived from an EMBL/GenBank/DDBJ whole genome shotgun (WGS) entry which is preliminary data.</text>
</comment>
<name>A0A433Y7M4_9BACL</name>
<feature type="domain" description="SLH" evidence="3">
    <location>
        <begin position="986"/>
        <end position="1049"/>
    </location>
</feature>
<feature type="region of interest" description="Disordered" evidence="2">
    <location>
        <begin position="965"/>
        <end position="985"/>
    </location>
</feature>
<comment type="subcellular location">
    <subcellularLocation>
        <location evidence="1">Cell envelope</location>
    </subcellularLocation>
</comment>
<dbReference type="Gene3D" id="2.60.40.4270">
    <property type="entry name" value="Listeria-Bacteroides repeat domain"/>
    <property type="match status" value="3"/>
</dbReference>
<gene>
    <name evidence="4" type="ORF">EJP82_15490</name>
</gene>
<dbReference type="GO" id="GO:0030313">
    <property type="term" value="C:cell envelope"/>
    <property type="evidence" value="ECO:0007669"/>
    <property type="project" value="UniProtKB-SubCell"/>
</dbReference>
<dbReference type="AlphaFoldDB" id="A0A433Y7M4"/>
<feature type="compositionally biased region" description="Pro residues" evidence="2">
    <location>
        <begin position="968"/>
        <end position="985"/>
    </location>
</feature>
<evidence type="ECO:0000313" key="4">
    <source>
        <dbReference type="EMBL" id="RUT45360.1"/>
    </source>
</evidence>
<dbReference type="PROSITE" id="PS51272">
    <property type="entry name" value="SLH"/>
    <property type="match status" value="3"/>
</dbReference>
<proteinExistence type="predicted"/>
<reference evidence="4 5" key="1">
    <citation type="submission" date="2018-12" db="EMBL/GenBank/DDBJ databases">
        <authorList>
            <person name="Sun L."/>
            <person name="Chen Z."/>
        </authorList>
    </citation>
    <scope>NUCLEOTIDE SEQUENCE [LARGE SCALE GENOMIC DNA]</scope>
    <source>
        <strain evidence="4 5">DSM 15890</strain>
    </source>
</reference>
<feature type="domain" description="SLH" evidence="3">
    <location>
        <begin position="1050"/>
        <end position="1103"/>
    </location>
</feature>
<dbReference type="Proteomes" id="UP000279446">
    <property type="component" value="Unassembled WGS sequence"/>
</dbReference>
<dbReference type="Pfam" id="PF09479">
    <property type="entry name" value="Flg_new"/>
    <property type="match status" value="3"/>
</dbReference>
<dbReference type="PANTHER" id="PTHR43308">
    <property type="entry name" value="OUTER MEMBRANE PROTEIN ALPHA-RELATED"/>
    <property type="match status" value="1"/>
</dbReference>
<evidence type="ECO:0000256" key="2">
    <source>
        <dbReference type="SAM" id="MobiDB-lite"/>
    </source>
</evidence>
<dbReference type="NCBIfam" id="NF033679">
    <property type="entry name" value="DNRLRE_dom"/>
    <property type="match status" value="1"/>
</dbReference>